<reference evidence="1 2" key="1">
    <citation type="submission" date="2020-01" db="EMBL/GenBank/DDBJ databases">
        <title>Paenibacillus sp. nov., isolated from tomato rhizosphere.</title>
        <authorList>
            <person name="Weon H.-Y."/>
            <person name="Lee S.A."/>
        </authorList>
    </citation>
    <scope>NUCLEOTIDE SEQUENCE [LARGE SCALE GENOMIC DNA]</scope>
    <source>
        <strain evidence="1 2">12200R-189</strain>
    </source>
</reference>
<dbReference type="KEGG" id="plyc:GXP70_11695"/>
<organism evidence="1 2">
    <name type="scientific">Paenibacillus lycopersici</name>
    <dbReference type="NCBI Taxonomy" id="2704462"/>
    <lineage>
        <taxon>Bacteria</taxon>
        <taxon>Bacillati</taxon>
        <taxon>Bacillota</taxon>
        <taxon>Bacilli</taxon>
        <taxon>Bacillales</taxon>
        <taxon>Paenibacillaceae</taxon>
        <taxon>Paenibacillus</taxon>
    </lineage>
</organism>
<dbReference type="Proteomes" id="UP000476064">
    <property type="component" value="Chromosome"/>
</dbReference>
<gene>
    <name evidence="1" type="ORF">GXP70_11695</name>
</gene>
<dbReference type="AlphaFoldDB" id="A0A6C0FYH6"/>
<proteinExistence type="predicted"/>
<accession>A0A6C0FYH6</accession>
<protein>
    <submittedName>
        <fullName evidence="1">Uncharacterized protein</fullName>
    </submittedName>
</protein>
<evidence type="ECO:0000313" key="1">
    <source>
        <dbReference type="EMBL" id="QHT60531.1"/>
    </source>
</evidence>
<evidence type="ECO:0000313" key="2">
    <source>
        <dbReference type="Proteomes" id="UP000476064"/>
    </source>
</evidence>
<dbReference type="EMBL" id="CP048209">
    <property type="protein sequence ID" value="QHT60531.1"/>
    <property type="molecule type" value="Genomic_DNA"/>
</dbReference>
<sequence length="177" mass="19601">MSHWKGLLYACLLTLGITLLLTALPLANGRISHEAGDVSVFRPVPVKRLSSNTVVDSMLGLQLSLKVKRVAWNGSVLTVDLSNADYGNAVDRWMADLQRLFEFAFVRTDNVSRVLVRLVAPLQPAAGDVRADARMLAAVDVRRSDAWLSTDLSNLSAANPFQDEIWRQRLRLSSSRL</sequence>
<dbReference type="RefSeq" id="WP_162356829.1">
    <property type="nucleotide sequence ID" value="NZ_CP048209.1"/>
</dbReference>
<keyword evidence="2" id="KW-1185">Reference proteome</keyword>
<name>A0A6C0FYH6_9BACL</name>